<dbReference type="SMART" id="SM00347">
    <property type="entry name" value="HTH_MARR"/>
    <property type="match status" value="1"/>
</dbReference>
<evidence type="ECO:0000313" key="6">
    <source>
        <dbReference type="Proteomes" id="UP000326903"/>
    </source>
</evidence>
<dbReference type="PROSITE" id="PS50995">
    <property type="entry name" value="HTH_MARR_2"/>
    <property type="match status" value="1"/>
</dbReference>
<name>A0A5J5IM25_9BACT</name>
<feature type="domain" description="HTH marR-type" evidence="4">
    <location>
        <begin position="1"/>
        <end position="143"/>
    </location>
</feature>
<dbReference type="Pfam" id="PF12802">
    <property type="entry name" value="MarR_2"/>
    <property type="match status" value="1"/>
</dbReference>
<keyword evidence="1" id="KW-0805">Transcription regulation</keyword>
<dbReference type="GO" id="GO:0006950">
    <property type="term" value="P:response to stress"/>
    <property type="evidence" value="ECO:0007669"/>
    <property type="project" value="TreeGrafter"/>
</dbReference>
<dbReference type="GO" id="GO:0003677">
    <property type="term" value="F:DNA binding"/>
    <property type="evidence" value="ECO:0007669"/>
    <property type="project" value="UniProtKB-KW"/>
</dbReference>
<reference evidence="5 6" key="1">
    <citation type="submission" date="2019-09" db="EMBL/GenBank/DDBJ databases">
        <title>Draft genome sequence of Ginsengibacter sp. BR5-29.</title>
        <authorList>
            <person name="Im W.-T."/>
        </authorList>
    </citation>
    <scope>NUCLEOTIDE SEQUENCE [LARGE SCALE GENOMIC DNA]</scope>
    <source>
        <strain evidence="5 6">BR5-29</strain>
    </source>
</reference>
<keyword evidence="2" id="KW-0238">DNA-binding</keyword>
<protein>
    <submittedName>
        <fullName evidence="5">MarR family transcriptional regulator</fullName>
    </submittedName>
</protein>
<proteinExistence type="predicted"/>
<dbReference type="InterPro" id="IPR036390">
    <property type="entry name" value="WH_DNA-bd_sf"/>
</dbReference>
<dbReference type="PRINTS" id="PR00598">
    <property type="entry name" value="HTHMARR"/>
</dbReference>
<dbReference type="AlphaFoldDB" id="A0A5J5IM25"/>
<dbReference type="InterPro" id="IPR039422">
    <property type="entry name" value="MarR/SlyA-like"/>
</dbReference>
<dbReference type="InterPro" id="IPR036388">
    <property type="entry name" value="WH-like_DNA-bd_sf"/>
</dbReference>
<dbReference type="SUPFAM" id="SSF46785">
    <property type="entry name" value="Winged helix' DNA-binding domain"/>
    <property type="match status" value="1"/>
</dbReference>
<dbReference type="InterPro" id="IPR000835">
    <property type="entry name" value="HTH_MarR-typ"/>
</dbReference>
<evidence type="ECO:0000313" key="5">
    <source>
        <dbReference type="EMBL" id="KAA9042060.1"/>
    </source>
</evidence>
<evidence type="ECO:0000256" key="2">
    <source>
        <dbReference type="ARBA" id="ARBA00023125"/>
    </source>
</evidence>
<dbReference type="PANTHER" id="PTHR33164:SF64">
    <property type="entry name" value="TRANSCRIPTIONAL REGULATOR SLYA"/>
    <property type="match status" value="1"/>
</dbReference>
<keyword evidence="6" id="KW-1185">Reference proteome</keyword>
<sequence>MPNNQFKKGELYSFITGKASTAIARRLQKNFKQSGIEVTIEQWSVLYHLWKQEGQSQQQLCDATFRDKPSITRLVDNLEKQKLVKRVPSKEDRRINLIYLTKEALSLQEKTMALANKTLNEALEGVTNGQIEIAKEVLQKVYDNLSNLPLTDL</sequence>
<evidence type="ECO:0000256" key="3">
    <source>
        <dbReference type="ARBA" id="ARBA00023163"/>
    </source>
</evidence>
<evidence type="ECO:0000256" key="1">
    <source>
        <dbReference type="ARBA" id="ARBA00023015"/>
    </source>
</evidence>
<gene>
    <name evidence="5" type="ORF">FW778_08600</name>
</gene>
<organism evidence="5 6">
    <name type="scientific">Ginsengibacter hankyongi</name>
    <dbReference type="NCBI Taxonomy" id="2607284"/>
    <lineage>
        <taxon>Bacteria</taxon>
        <taxon>Pseudomonadati</taxon>
        <taxon>Bacteroidota</taxon>
        <taxon>Chitinophagia</taxon>
        <taxon>Chitinophagales</taxon>
        <taxon>Chitinophagaceae</taxon>
        <taxon>Ginsengibacter</taxon>
    </lineage>
</organism>
<keyword evidence="3" id="KW-0804">Transcription</keyword>
<accession>A0A5J5IM25</accession>
<dbReference type="RefSeq" id="WP_150414189.1">
    <property type="nucleotide sequence ID" value="NZ_VYQF01000001.1"/>
</dbReference>
<comment type="caution">
    <text evidence="5">The sequence shown here is derived from an EMBL/GenBank/DDBJ whole genome shotgun (WGS) entry which is preliminary data.</text>
</comment>
<dbReference type="EMBL" id="VYQF01000001">
    <property type="protein sequence ID" value="KAA9042060.1"/>
    <property type="molecule type" value="Genomic_DNA"/>
</dbReference>
<dbReference type="PANTHER" id="PTHR33164">
    <property type="entry name" value="TRANSCRIPTIONAL REGULATOR, MARR FAMILY"/>
    <property type="match status" value="1"/>
</dbReference>
<dbReference type="GO" id="GO:0003700">
    <property type="term" value="F:DNA-binding transcription factor activity"/>
    <property type="evidence" value="ECO:0007669"/>
    <property type="project" value="InterPro"/>
</dbReference>
<dbReference type="Gene3D" id="1.10.10.10">
    <property type="entry name" value="Winged helix-like DNA-binding domain superfamily/Winged helix DNA-binding domain"/>
    <property type="match status" value="1"/>
</dbReference>
<dbReference type="Proteomes" id="UP000326903">
    <property type="component" value="Unassembled WGS sequence"/>
</dbReference>
<evidence type="ECO:0000259" key="4">
    <source>
        <dbReference type="PROSITE" id="PS50995"/>
    </source>
</evidence>